<reference evidence="1 2" key="2">
    <citation type="submission" date="2009-02" db="EMBL/GenBank/DDBJ databases">
        <title>Draft genome sequence of Clostridium methylpentosum (DSM 5476).</title>
        <authorList>
            <person name="Sudarsanam P."/>
            <person name="Ley R."/>
            <person name="Guruge J."/>
            <person name="Turnbaugh P.J."/>
            <person name="Mahowald M."/>
            <person name="Liep D."/>
            <person name="Gordon J."/>
        </authorList>
    </citation>
    <scope>NUCLEOTIDE SEQUENCE [LARGE SCALE GENOMIC DNA]</scope>
    <source>
        <strain evidence="1 2">DSM 5476</strain>
    </source>
</reference>
<sequence>MIQSYLSLQSKPTVQRVVYASSIGQIIAGYLTEAGKAVS</sequence>
<dbReference type="AlphaFoldDB" id="C0E9F8"/>
<name>C0E9F8_9FIRM</name>
<proteinExistence type="predicted"/>
<dbReference type="HOGENOM" id="CLU_3307430_0_0_9"/>
<dbReference type="Proteomes" id="UP000003340">
    <property type="component" value="Unassembled WGS sequence"/>
</dbReference>
<comment type="caution">
    <text evidence="1">The sequence shown here is derived from an EMBL/GenBank/DDBJ whole genome shotgun (WGS) entry which is preliminary data.</text>
</comment>
<organism evidence="1 2">
    <name type="scientific">[Clostridium] methylpentosum DSM 5476</name>
    <dbReference type="NCBI Taxonomy" id="537013"/>
    <lineage>
        <taxon>Bacteria</taxon>
        <taxon>Bacillati</taxon>
        <taxon>Bacillota</taxon>
        <taxon>Clostridia</taxon>
        <taxon>Eubacteriales</taxon>
        <taxon>Oscillospiraceae</taxon>
        <taxon>Oscillospiraceae incertae sedis</taxon>
    </lineage>
</organism>
<accession>C0E9F8</accession>
<dbReference type="EMBL" id="ACEC01000020">
    <property type="protein sequence ID" value="EEG31868.1"/>
    <property type="molecule type" value="Genomic_DNA"/>
</dbReference>
<keyword evidence="2" id="KW-1185">Reference proteome</keyword>
<gene>
    <name evidence="1" type="ORF">CLOSTMETH_00457</name>
</gene>
<protein>
    <submittedName>
        <fullName evidence="1">Uncharacterized protein</fullName>
    </submittedName>
</protein>
<evidence type="ECO:0000313" key="1">
    <source>
        <dbReference type="EMBL" id="EEG31868.1"/>
    </source>
</evidence>
<evidence type="ECO:0000313" key="2">
    <source>
        <dbReference type="Proteomes" id="UP000003340"/>
    </source>
</evidence>
<reference evidence="1 2" key="1">
    <citation type="submission" date="2009-01" db="EMBL/GenBank/DDBJ databases">
        <authorList>
            <person name="Fulton L."/>
            <person name="Clifton S."/>
            <person name="Fulton B."/>
            <person name="Xu J."/>
            <person name="Minx P."/>
            <person name="Pepin K.H."/>
            <person name="Johnson M."/>
            <person name="Bhonagiri V."/>
            <person name="Nash W.E."/>
            <person name="Mardis E.R."/>
            <person name="Wilson R.K."/>
        </authorList>
    </citation>
    <scope>NUCLEOTIDE SEQUENCE [LARGE SCALE GENOMIC DNA]</scope>
    <source>
        <strain evidence="1 2">DSM 5476</strain>
    </source>
</reference>